<dbReference type="PIRSF" id="PIRSF037112">
    <property type="entry name" value="Antirestriction_ArdC"/>
    <property type="match status" value="1"/>
</dbReference>
<organism evidence="3 4">
    <name type="scientific">Dyadobacter endophyticus</name>
    <dbReference type="NCBI Taxonomy" id="1749036"/>
    <lineage>
        <taxon>Bacteria</taxon>
        <taxon>Pseudomonadati</taxon>
        <taxon>Bacteroidota</taxon>
        <taxon>Cytophagia</taxon>
        <taxon>Cytophagales</taxon>
        <taxon>Spirosomataceae</taxon>
        <taxon>Dyadobacter</taxon>
    </lineage>
</organism>
<feature type="domain" description="Polyvalent protein metallopeptidase" evidence="2">
    <location>
        <begin position="169"/>
        <end position="288"/>
    </location>
</feature>
<dbReference type="Proteomes" id="UP000600214">
    <property type="component" value="Unassembled WGS sequence"/>
</dbReference>
<dbReference type="InterPro" id="IPR017113">
    <property type="entry name" value="Antirestriction_ArdC"/>
</dbReference>
<gene>
    <name evidence="3" type="ORF">GCM10007423_63500</name>
</gene>
<sequence>MKAKNFVPTTTNDVFQVVTDRIIKMLEDGVNPWRKTWLVEPNSDFAGPKNYVSKKPYRGINFFMLSCTGFSSPYFLTMKQVNEKGGQVIKGEKATPVVFAKTYTFRETKEVDGESKEVDKKGFCYKLYYVFNIEQTTLEVPAVAIPAGVEHKSEKIEACESILRGYQSAPTFKHGGSKAYYRKDCDLVQMPAMSSFNCSEAYYSILFHEIIHSTGHPKRLNREGVAEFDRFGSKRYSQEELIAEMGAAYLNSVSGISSPELDSNSASYIKGWLKPLKNDKKFVFKAASAAQKATAHILGEQSNDE</sequence>
<reference evidence="4" key="1">
    <citation type="journal article" date="2019" name="Int. J. Syst. Evol. Microbiol.">
        <title>The Global Catalogue of Microorganisms (GCM) 10K type strain sequencing project: providing services to taxonomists for standard genome sequencing and annotation.</title>
        <authorList>
            <consortium name="The Broad Institute Genomics Platform"/>
            <consortium name="The Broad Institute Genome Sequencing Center for Infectious Disease"/>
            <person name="Wu L."/>
            <person name="Ma J."/>
        </authorList>
    </citation>
    <scope>NUCLEOTIDE SEQUENCE [LARGE SCALE GENOMIC DNA]</scope>
    <source>
        <strain evidence="4">CGMCC 1.15288</strain>
    </source>
</reference>
<name>A0ABQ1ZBV5_9BACT</name>
<dbReference type="InterPro" id="IPR041459">
    <property type="entry name" value="MPTase-PolyVal"/>
</dbReference>
<proteinExistence type="predicted"/>
<dbReference type="InterPro" id="IPR013610">
    <property type="entry name" value="ArdC_N"/>
</dbReference>
<evidence type="ECO:0000313" key="3">
    <source>
        <dbReference type="EMBL" id="GGH55695.1"/>
    </source>
</evidence>
<evidence type="ECO:0000313" key="4">
    <source>
        <dbReference type="Proteomes" id="UP000600214"/>
    </source>
</evidence>
<evidence type="ECO:0000259" key="1">
    <source>
        <dbReference type="Pfam" id="PF08401"/>
    </source>
</evidence>
<comment type="caution">
    <text evidence="3">The sequence shown here is derived from an EMBL/GenBank/DDBJ whole genome shotgun (WGS) entry which is preliminary data.</text>
</comment>
<dbReference type="Pfam" id="PF08401">
    <property type="entry name" value="ArdcN"/>
    <property type="match status" value="1"/>
</dbReference>
<dbReference type="EMBL" id="BMIA01000009">
    <property type="protein sequence ID" value="GGH55695.1"/>
    <property type="molecule type" value="Genomic_DNA"/>
</dbReference>
<protein>
    <recommendedName>
        <fullName evidence="5">Antirestriction protein ArdC</fullName>
    </recommendedName>
</protein>
<feature type="domain" description="N-terminal" evidence="1">
    <location>
        <begin position="13"/>
        <end position="131"/>
    </location>
</feature>
<accession>A0ABQ1ZBV5</accession>
<keyword evidence="4" id="KW-1185">Reference proteome</keyword>
<evidence type="ECO:0000259" key="2">
    <source>
        <dbReference type="Pfam" id="PF18818"/>
    </source>
</evidence>
<evidence type="ECO:0008006" key="5">
    <source>
        <dbReference type="Google" id="ProtNLM"/>
    </source>
</evidence>
<dbReference type="Pfam" id="PF18818">
    <property type="entry name" value="MPTase-PolyVal"/>
    <property type="match status" value="1"/>
</dbReference>
<dbReference type="RefSeq" id="WP_188939352.1">
    <property type="nucleotide sequence ID" value="NZ_BMIA01000009.1"/>
</dbReference>